<dbReference type="AlphaFoldDB" id="A0A4U5MR90"/>
<accession>A0A4U5MR90</accession>
<sequence>MRNSVVDDIKAPGTAAWSKVINLNFYRHVLTSANSPRRPNDPSSQLIKTNHSSHHVAFVCFRSAGNSLLSESDVTNIPLSRPWQAGADSKLSG</sequence>
<proteinExistence type="predicted"/>
<comment type="caution">
    <text evidence="1">The sequence shown here is derived from an EMBL/GenBank/DDBJ whole genome shotgun (WGS) entry which is preliminary data.</text>
</comment>
<organism evidence="1 2">
    <name type="scientific">Steinernema carpocapsae</name>
    <name type="common">Entomopathogenic nematode</name>
    <dbReference type="NCBI Taxonomy" id="34508"/>
    <lineage>
        <taxon>Eukaryota</taxon>
        <taxon>Metazoa</taxon>
        <taxon>Ecdysozoa</taxon>
        <taxon>Nematoda</taxon>
        <taxon>Chromadorea</taxon>
        <taxon>Rhabditida</taxon>
        <taxon>Tylenchina</taxon>
        <taxon>Panagrolaimomorpha</taxon>
        <taxon>Strongyloidoidea</taxon>
        <taxon>Steinernematidae</taxon>
        <taxon>Steinernema</taxon>
    </lineage>
</organism>
<keyword evidence="2" id="KW-1185">Reference proteome</keyword>
<dbReference type="Proteomes" id="UP000298663">
    <property type="component" value="Unassembled WGS sequence"/>
</dbReference>
<evidence type="ECO:0000313" key="2">
    <source>
        <dbReference type="Proteomes" id="UP000298663"/>
    </source>
</evidence>
<protein>
    <submittedName>
        <fullName evidence="1">Uncharacterized protein</fullName>
    </submittedName>
</protein>
<evidence type="ECO:0000313" key="1">
    <source>
        <dbReference type="EMBL" id="TKR72108.1"/>
    </source>
</evidence>
<reference evidence="1 2" key="2">
    <citation type="journal article" date="2019" name="G3 (Bethesda)">
        <title>Hybrid Assembly of the Genome of the Entomopathogenic Nematode Steinernema carpocapsae Identifies the X-Chromosome.</title>
        <authorList>
            <person name="Serra L."/>
            <person name="Macchietto M."/>
            <person name="Macias-Munoz A."/>
            <person name="McGill C.J."/>
            <person name="Rodriguez I.M."/>
            <person name="Rodriguez B."/>
            <person name="Murad R."/>
            <person name="Mortazavi A."/>
        </authorList>
    </citation>
    <scope>NUCLEOTIDE SEQUENCE [LARGE SCALE GENOMIC DNA]</scope>
    <source>
        <strain evidence="1 2">ALL</strain>
    </source>
</reference>
<name>A0A4U5MR90_STECR</name>
<reference evidence="1 2" key="1">
    <citation type="journal article" date="2015" name="Genome Biol.">
        <title>Comparative genomics of Steinernema reveals deeply conserved gene regulatory networks.</title>
        <authorList>
            <person name="Dillman A.R."/>
            <person name="Macchietto M."/>
            <person name="Porter C.F."/>
            <person name="Rogers A."/>
            <person name="Williams B."/>
            <person name="Antoshechkin I."/>
            <person name="Lee M.M."/>
            <person name="Goodwin Z."/>
            <person name="Lu X."/>
            <person name="Lewis E.E."/>
            <person name="Goodrich-Blair H."/>
            <person name="Stock S.P."/>
            <person name="Adams B.J."/>
            <person name="Sternberg P.W."/>
            <person name="Mortazavi A."/>
        </authorList>
    </citation>
    <scope>NUCLEOTIDE SEQUENCE [LARGE SCALE GENOMIC DNA]</scope>
    <source>
        <strain evidence="1 2">ALL</strain>
    </source>
</reference>
<dbReference type="EMBL" id="AZBU02000006">
    <property type="protein sequence ID" value="TKR72108.1"/>
    <property type="molecule type" value="Genomic_DNA"/>
</dbReference>
<gene>
    <name evidence="1" type="ORF">L596_019618</name>
</gene>